<dbReference type="Pfam" id="PF12816">
    <property type="entry name" value="TPR_Vps8"/>
    <property type="match status" value="1"/>
</dbReference>
<dbReference type="Gene3D" id="2.130.10.10">
    <property type="entry name" value="YVTN repeat-like/Quinoprotein amine dehydrogenase"/>
    <property type="match status" value="1"/>
</dbReference>
<comment type="similarity">
    <text evidence="1">Belongs to the eukaryotic-type N-acetylglucosamine kinase family.</text>
</comment>
<evidence type="ECO:0000256" key="4">
    <source>
        <dbReference type="ARBA" id="ARBA00031123"/>
    </source>
</evidence>
<dbReference type="EMBL" id="CAJOBC010006536">
    <property type="protein sequence ID" value="CAF3902363.1"/>
    <property type="molecule type" value="Genomic_DNA"/>
</dbReference>
<dbReference type="OrthoDB" id="311172at2759"/>
<proteinExistence type="inferred from homology"/>
<dbReference type="SUPFAM" id="SSF50978">
    <property type="entry name" value="WD40 repeat-like"/>
    <property type="match status" value="1"/>
</dbReference>
<dbReference type="Pfam" id="PF23410">
    <property type="entry name" value="Beta-prop_VPS8"/>
    <property type="match status" value="1"/>
</dbReference>
<feature type="region of interest" description="Disordered" evidence="5">
    <location>
        <begin position="96"/>
        <end position="269"/>
    </location>
</feature>
<evidence type="ECO:0000313" key="9">
    <source>
        <dbReference type="EMBL" id="CAF3902363.1"/>
    </source>
</evidence>
<feature type="compositionally biased region" description="Low complexity" evidence="5">
    <location>
        <begin position="100"/>
        <end position="119"/>
    </location>
</feature>
<dbReference type="GO" id="GO:0045127">
    <property type="term" value="F:N-acetylglucosamine kinase activity"/>
    <property type="evidence" value="ECO:0007669"/>
    <property type="project" value="UniProtKB-EC"/>
</dbReference>
<evidence type="ECO:0000259" key="6">
    <source>
        <dbReference type="Pfam" id="PF01869"/>
    </source>
</evidence>
<dbReference type="InterPro" id="IPR039758">
    <property type="entry name" value="NAGK-like"/>
</dbReference>
<keyword evidence="10" id="KW-1185">Reference proteome</keyword>
<dbReference type="Proteomes" id="UP000663829">
    <property type="component" value="Unassembled WGS sequence"/>
</dbReference>
<feature type="compositionally biased region" description="Polar residues" evidence="5">
    <location>
        <begin position="210"/>
        <end position="219"/>
    </location>
</feature>
<reference evidence="8" key="1">
    <citation type="submission" date="2021-02" db="EMBL/GenBank/DDBJ databases">
        <authorList>
            <person name="Nowell W R."/>
        </authorList>
    </citation>
    <scope>NUCLEOTIDE SEQUENCE</scope>
</reference>
<evidence type="ECO:0000259" key="7">
    <source>
        <dbReference type="Pfam" id="PF12816"/>
    </source>
</evidence>
<feature type="compositionally biased region" description="Polar residues" evidence="5">
    <location>
        <begin position="27"/>
        <end position="42"/>
    </location>
</feature>
<dbReference type="EMBL" id="CAJNOQ010006536">
    <property type="protein sequence ID" value="CAF1138628.1"/>
    <property type="molecule type" value="Genomic_DNA"/>
</dbReference>
<evidence type="ECO:0000256" key="3">
    <source>
        <dbReference type="ARBA" id="ARBA00014974"/>
    </source>
</evidence>
<feature type="compositionally biased region" description="Low complexity" evidence="5">
    <location>
        <begin position="220"/>
        <end position="264"/>
    </location>
</feature>
<organism evidence="8 10">
    <name type="scientific">Didymodactylos carnosus</name>
    <dbReference type="NCBI Taxonomy" id="1234261"/>
    <lineage>
        <taxon>Eukaryota</taxon>
        <taxon>Metazoa</taxon>
        <taxon>Spiralia</taxon>
        <taxon>Gnathifera</taxon>
        <taxon>Rotifera</taxon>
        <taxon>Eurotatoria</taxon>
        <taxon>Bdelloidea</taxon>
        <taxon>Philodinida</taxon>
        <taxon>Philodinidae</taxon>
        <taxon>Didymodactylos</taxon>
    </lineage>
</organism>
<feature type="region of interest" description="Disordered" evidence="5">
    <location>
        <begin position="1"/>
        <end position="63"/>
    </location>
</feature>
<evidence type="ECO:0000313" key="10">
    <source>
        <dbReference type="Proteomes" id="UP000663829"/>
    </source>
</evidence>
<dbReference type="Pfam" id="PF01869">
    <property type="entry name" value="BcrAD_BadFG"/>
    <property type="match status" value="1"/>
</dbReference>
<dbReference type="InterPro" id="IPR043129">
    <property type="entry name" value="ATPase_NBD"/>
</dbReference>
<protein>
    <recommendedName>
        <fullName evidence="3">N-acetyl-D-glucosamine kinase</fullName>
        <ecNumber evidence="2">2.7.1.59</ecNumber>
    </recommendedName>
    <alternativeName>
        <fullName evidence="4">GlcNAc kinase</fullName>
    </alternativeName>
</protein>
<accession>A0A814RTH9</accession>
<feature type="compositionally biased region" description="Low complexity" evidence="5">
    <location>
        <begin position="16"/>
        <end position="26"/>
    </location>
</feature>
<sequence>MTTPSNSVDLDDRRNSTSSKQSTQSTPNSIDSEKTFQYYNESEQNRLQHQEQLSRKNSLTESSNDKLSFKNYNQIVQYLQTGMTWDEVCASTHYRETRTQSLQQQQQHQQQPQHSNRSQGSNVSVRPVRHYNPEYAPQQQQQNRSYYRSSNVPRWEQRGAQPSPPAQRRETGSSQQSHYRQQQHYQQNQTVDKQQDQQYHGRKNRVDMDNYSQKKANGYSNNPSPSNIPVNNSVHTSQSISSISHPSYQQQAQQHYSSSSPMSSTQGASKTEAVLIDEYGKVQYTAAAGPSNPWVFGFENVAVLLKNLINDVRSKMNMNTQKLVSVGMAMSGAGQLESQNNIREELEKAGIDTKHIYIGEDLYGPAFTLSSYGGVVIIAGTGSNCIVYNPDGTSKRAGGWGHLLGDEAGGYWITQRAIKKVIDDQDNLKVSRYDLTRLRGEIQNFFQITEMSQLLSHFYKDFQKDSIARFSQIIGELASAQSDDASIEILCEAGFMLGLHLRAISSYINKQLYEDGTLKVIANGSVFKSWKFLKPGFIDALLSSKIIPFQKIELVQLTAPAAIGAAIWGARQNQTPLLNIDFSKHFTILDTIDDLEKNSSEASIILMDDSLSDDQLINTTLIQLSDFDLSQIDDKEFDIPQLDSLPSLESILNDQQHTSSSYSSHNTSDVPLINSYIHPSSQLSSSLDSFLTNDYNSALSNISLDSLSNSLIDIPQLDIPQHDQINHGSLIKVKELNTISNQLQLCMERTSYGNPTCIDVISNRLLAIGTTKSCVLLFEHRTQKLKHCLNTPMNLNGAVSALNFNYDCTRLLVGYARGRIHMYDCTNGKILRNISDCHLPDTAVLHVKYTHDPTLALFSDSSGSVYVMQFTRHIKRDYQSKCLFSGSRGEVCCIEPLIFTETTEKLKQHPLKSMYIVALATFTKLFIIALKLHGQVKILRIHRMLGNSSTLPILKWQFIIINIGNETQCIDPVLAAVRDKQCTFFQIQHIHDNEVHITQLKQIDVNYQIKSFCWLNARVFALFDISERLHIIDQRSEEQLECISLSYCQLVYNTSFFRSLATGGNVSCALASAGQNACYSTIITSQGCVFLLGTTNLYELQLRTWNERIDYYIENEKNQYEQALELGYSMYIGKAKGLTGLPIDQEKGRQCISDKMVSLLNSYLKLALNFECPQHGKIDLLQQHFKKVLPRTIDYCLSMDRLDLLYGQIYDLFSKDSIAHGIYLQCLEPYILQARFDSITPIVMKEFVNFYIEQGYFYQLEQCLTRIDVSCLDIDQIIHVAKKYNLYQTLLYIYSKVFKDFTTIFKEIMEKLEDSFLENN</sequence>
<gene>
    <name evidence="8" type="ORF">GPM918_LOCUS20567</name>
    <name evidence="9" type="ORF">SRO942_LOCUS20564</name>
</gene>
<feature type="domain" description="ATPase BadF/BadG/BcrA/BcrD type" evidence="6">
    <location>
        <begin position="267"/>
        <end position="569"/>
    </location>
</feature>
<dbReference type="EC" id="2.7.1.59" evidence="2"/>
<evidence type="ECO:0000256" key="2">
    <source>
        <dbReference type="ARBA" id="ARBA00012122"/>
    </source>
</evidence>
<feature type="compositionally biased region" description="Low complexity" evidence="5">
    <location>
        <begin position="173"/>
        <end position="198"/>
    </location>
</feature>
<dbReference type="InterPro" id="IPR025941">
    <property type="entry name" value="Vps8_central_dom"/>
</dbReference>
<feature type="domain" description="Vacuolar protein sorting-associated protein 8 central" evidence="7">
    <location>
        <begin position="1222"/>
        <end position="1314"/>
    </location>
</feature>
<dbReference type="PANTHER" id="PTHR12862:SF0">
    <property type="entry name" value="N-ACETYL-D-GLUCOSAMINE KINASE"/>
    <property type="match status" value="1"/>
</dbReference>
<feature type="non-terminal residue" evidence="8">
    <location>
        <position position="1"/>
    </location>
</feature>
<evidence type="ECO:0000313" key="8">
    <source>
        <dbReference type="EMBL" id="CAF1138628.1"/>
    </source>
</evidence>
<dbReference type="InterPro" id="IPR015943">
    <property type="entry name" value="WD40/YVTN_repeat-like_dom_sf"/>
</dbReference>
<dbReference type="PANTHER" id="PTHR12862">
    <property type="entry name" value="BADF TYPE ATPASE DOMAIN-CONTAINING PROTEIN"/>
    <property type="match status" value="1"/>
</dbReference>
<dbReference type="SUPFAM" id="SSF53067">
    <property type="entry name" value="Actin-like ATPase domain"/>
    <property type="match status" value="2"/>
</dbReference>
<evidence type="ECO:0000256" key="5">
    <source>
        <dbReference type="SAM" id="MobiDB-lite"/>
    </source>
</evidence>
<dbReference type="Proteomes" id="UP000681722">
    <property type="component" value="Unassembled WGS sequence"/>
</dbReference>
<feature type="compositionally biased region" description="Low complexity" evidence="5">
    <location>
        <begin position="138"/>
        <end position="151"/>
    </location>
</feature>
<dbReference type="InterPro" id="IPR002731">
    <property type="entry name" value="ATPase_BadF"/>
</dbReference>
<dbReference type="Gene3D" id="3.30.420.40">
    <property type="match status" value="1"/>
</dbReference>
<name>A0A814RTH9_9BILA</name>
<dbReference type="InterPro" id="IPR036322">
    <property type="entry name" value="WD40_repeat_dom_sf"/>
</dbReference>
<feature type="compositionally biased region" description="Basic and acidic residues" evidence="5">
    <location>
        <begin position="43"/>
        <end position="54"/>
    </location>
</feature>
<evidence type="ECO:0000256" key="1">
    <source>
        <dbReference type="ARBA" id="ARBA00006198"/>
    </source>
</evidence>
<comment type="caution">
    <text evidence="8">The sequence shown here is derived from an EMBL/GenBank/DDBJ whole genome shotgun (WGS) entry which is preliminary data.</text>
</comment>